<accession>A0A6P1YI28</accession>
<proteinExistence type="predicted"/>
<dbReference type="AlphaFoldDB" id="A0A6P1YI28"/>
<gene>
    <name evidence="2" type="ORF">G3A50_02060</name>
</gene>
<dbReference type="RefSeq" id="WP_163073645.1">
    <property type="nucleotide sequence ID" value="NZ_CP048630.1"/>
</dbReference>
<evidence type="ECO:0000256" key="1">
    <source>
        <dbReference type="SAM" id="Phobius"/>
    </source>
</evidence>
<sequence>MTGPITWEVVIAMGTILGAIVGVWLRIEYRIKAEVAPKDMQLAALHAEVRLLDKQLGEHKLYAAEHYARNDSLAQMREEILTRLDNISGRIDKAFTPAARARGNG</sequence>
<evidence type="ECO:0000313" key="3">
    <source>
        <dbReference type="Proteomes" id="UP000464751"/>
    </source>
</evidence>
<dbReference type="EMBL" id="CP048630">
    <property type="protein sequence ID" value="QIB32620.1"/>
    <property type="molecule type" value="Genomic_DNA"/>
</dbReference>
<keyword evidence="1" id="KW-0812">Transmembrane</keyword>
<protein>
    <submittedName>
        <fullName evidence="2">Uncharacterized protein</fullName>
    </submittedName>
</protein>
<dbReference type="KEGG" id="apra:G3A50_02060"/>
<dbReference type="Proteomes" id="UP000464751">
    <property type="component" value="Chromosome"/>
</dbReference>
<name>A0A6P1YI28_9HYPH</name>
<keyword evidence="3" id="KW-1185">Reference proteome</keyword>
<organism evidence="2 3">
    <name type="scientific">Ancylobacter pratisalsi</name>
    <dbReference type="NCBI Taxonomy" id="1745854"/>
    <lineage>
        <taxon>Bacteria</taxon>
        <taxon>Pseudomonadati</taxon>
        <taxon>Pseudomonadota</taxon>
        <taxon>Alphaproteobacteria</taxon>
        <taxon>Hyphomicrobiales</taxon>
        <taxon>Xanthobacteraceae</taxon>
        <taxon>Ancylobacter</taxon>
    </lineage>
</organism>
<keyword evidence="1" id="KW-0472">Membrane</keyword>
<reference evidence="2 3" key="1">
    <citation type="submission" date="2020-02" db="EMBL/GenBank/DDBJ databases">
        <authorList>
            <person name="Li G."/>
        </authorList>
    </citation>
    <scope>NUCLEOTIDE SEQUENCE [LARGE SCALE GENOMIC DNA]</scope>
    <source>
        <strain evidence="2 3">DSM 102029</strain>
    </source>
</reference>
<evidence type="ECO:0000313" key="2">
    <source>
        <dbReference type="EMBL" id="QIB32620.1"/>
    </source>
</evidence>
<keyword evidence="1" id="KW-1133">Transmembrane helix</keyword>
<feature type="transmembrane region" description="Helical" evidence="1">
    <location>
        <begin position="6"/>
        <end position="25"/>
    </location>
</feature>